<name>A0A9P4IJH7_9PEZI</name>
<evidence type="ECO:0000313" key="3">
    <source>
        <dbReference type="Proteomes" id="UP000799772"/>
    </source>
</evidence>
<dbReference type="Proteomes" id="UP000799772">
    <property type="component" value="Unassembled WGS sequence"/>
</dbReference>
<protein>
    <submittedName>
        <fullName evidence="2">Uncharacterized protein</fullName>
    </submittedName>
</protein>
<dbReference type="AlphaFoldDB" id="A0A9P4IJH7"/>
<dbReference type="EMBL" id="ML978122">
    <property type="protein sequence ID" value="KAF2102756.1"/>
    <property type="molecule type" value="Genomic_DNA"/>
</dbReference>
<reference evidence="2" key="1">
    <citation type="journal article" date="2020" name="Stud. Mycol.">
        <title>101 Dothideomycetes genomes: a test case for predicting lifestyles and emergence of pathogens.</title>
        <authorList>
            <person name="Haridas S."/>
            <person name="Albert R."/>
            <person name="Binder M."/>
            <person name="Bloem J."/>
            <person name="Labutti K."/>
            <person name="Salamov A."/>
            <person name="Andreopoulos B."/>
            <person name="Baker S."/>
            <person name="Barry K."/>
            <person name="Bills G."/>
            <person name="Bluhm B."/>
            <person name="Cannon C."/>
            <person name="Castanera R."/>
            <person name="Culley D."/>
            <person name="Daum C."/>
            <person name="Ezra D."/>
            <person name="Gonzalez J."/>
            <person name="Henrissat B."/>
            <person name="Kuo A."/>
            <person name="Liang C."/>
            <person name="Lipzen A."/>
            <person name="Lutzoni F."/>
            <person name="Magnuson J."/>
            <person name="Mondo S."/>
            <person name="Nolan M."/>
            <person name="Ohm R."/>
            <person name="Pangilinan J."/>
            <person name="Park H.-J."/>
            <person name="Ramirez L."/>
            <person name="Alfaro M."/>
            <person name="Sun H."/>
            <person name="Tritt A."/>
            <person name="Yoshinaga Y."/>
            <person name="Zwiers L.-H."/>
            <person name="Turgeon B."/>
            <person name="Goodwin S."/>
            <person name="Spatafora J."/>
            <person name="Crous P."/>
            <person name="Grigoriev I."/>
        </authorList>
    </citation>
    <scope>NUCLEOTIDE SEQUENCE</scope>
    <source>
        <strain evidence="2">CBS 133067</strain>
    </source>
</reference>
<organism evidence="2 3">
    <name type="scientific">Rhizodiscina lignyota</name>
    <dbReference type="NCBI Taxonomy" id="1504668"/>
    <lineage>
        <taxon>Eukaryota</taxon>
        <taxon>Fungi</taxon>
        <taxon>Dikarya</taxon>
        <taxon>Ascomycota</taxon>
        <taxon>Pezizomycotina</taxon>
        <taxon>Dothideomycetes</taxon>
        <taxon>Pleosporomycetidae</taxon>
        <taxon>Aulographales</taxon>
        <taxon>Rhizodiscinaceae</taxon>
        <taxon>Rhizodiscina</taxon>
    </lineage>
</organism>
<gene>
    <name evidence="2" type="ORF">NA57DRAFT_52309</name>
</gene>
<dbReference type="OrthoDB" id="3624042at2759"/>
<comment type="caution">
    <text evidence="2">The sequence shown here is derived from an EMBL/GenBank/DDBJ whole genome shotgun (WGS) entry which is preliminary data.</text>
</comment>
<proteinExistence type="predicted"/>
<feature type="chain" id="PRO_5040113693" evidence="1">
    <location>
        <begin position="20"/>
        <end position="150"/>
    </location>
</feature>
<keyword evidence="1" id="KW-0732">Signal</keyword>
<evidence type="ECO:0000313" key="2">
    <source>
        <dbReference type="EMBL" id="KAF2102756.1"/>
    </source>
</evidence>
<accession>A0A9P4IJH7</accession>
<keyword evidence="3" id="KW-1185">Reference proteome</keyword>
<feature type="signal peptide" evidence="1">
    <location>
        <begin position="1"/>
        <end position="19"/>
    </location>
</feature>
<evidence type="ECO:0000256" key="1">
    <source>
        <dbReference type="SAM" id="SignalP"/>
    </source>
</evidence>
<sequence>MQFSTIFLTSLLAAGSTFAAPTASSAAPAASSSAAATTSSAPAAGSSAAFDPSVDLVEDVAKGAQSCKATDFITDVTYKIHIGEPFKKSHCHSLSGKIGKTLGSGLQECKPTKKHHMFVQFTATHDQAKKINKIFDNEFPEVNGFNCPNF</sequence>